<keyword evidence="3 8" id="KW-0812">Transmembrane</keyword>
<feature type="domain" description="Lipase maturation factor 1/2 C-terminal" evidence="10">
    <location>
        <begin position="353"/>
        <end position="508"/>
    </location>
</feature>
<evidence type="ECO:0000256" key="5">
    <source>
        <dbReference type="ARBA" id="ARBA00022989"/>
    </source>
</evidence>
<gene>
    <name evidence="11" type="ORF">IHE71_04115</name>
</gene>
<feature type="transmembrane region" description="Helical" evidence="8">
    <location>
        <begin position="124"/>
        <end position="143"/>
    </location>
</feature>
<evidence type="ECO:0000256" key="3">
    <source>
        <dbReference type="ARBA" id="ARBA00022692"/>
    </source>
</evidence>
<dbReference type="EMBL" id="JADAQT010000055">
    <property type="protein sequence ID" value="MBE1874895.1"/>
    <property type="molecule type" value="Genomic_DNA"/>
</dbReference>
<name>A0ABR9MU40_9MICO</name>
<feature type="domain" description="Lipase maturation factor 1/2 N-terminal" evidence="9">
    <location>
        <begin position="125"/>
        <end position="284"/>
    </location>
</feature>
<organism evidence="11 12">
    <name type="scientific">Myceligenerans pegani</name>
    <dbReference type="NCBI Taxonomy" id="2776917"/>
    <lineage>
        <taxon>Bacteria</taxon>
        <taxon>Bacillati</taxon>
        <taxon>Actinomycetota</taxon>
        <taxon>Actinomycetes</taxon>
        <taxon>Micrococcales</taxon>
        <taxon>Promicromonosporaceae</taxon>
        <taxon>Myceligenerans</taxon>
    </lineage>
</organism>
<dbReference type="PANTHER" id="PTHR14463:SF10">
    <property type="entry name" value="LIPASE MATURATION FACTOR 1"/>
    <property type="match status" value="1"/>
</dbReference>
<evidence type="ECO:0000256" key="1">
    <source>
        <dbReference type="ARBA" id="ARBA00004477"/>
    </source>
</evidence>
<comment type="similarity">
    <text evidence="2">Belongs to the lipase maturation factor family.</text>
</comment>
<protein>
    <submittedName>
        <fullName evidence="11">Lipase maturation factor family protein</fullName>
    </submittedName>
</protein>
<evidence type="ECO:0000256" key="6">
    <source>
        <dbReference type="ARBA" id="ARBA00023136"/>
    </source>
</evidence>
<keyword evidence="6 8" id="KW-0472">Membrane</keyword>
<sequence>MPDWLSWWTTSDYDVARQVLQRGFGALYVVAFWGVLRQFRPLCGAHGLTPAPRRLAATTWRDGPSLFRVRYSDRLLVVVAWCGIALGAAAVVGLPQAGDWWVPMLCFGALWFGYLSVVHAGGRFYGYGWETLLCEAGFLVAFLGSPGSFGTDDGVATPFLTILAVRWLLFRIELGAGLIKWRGDPAWRDLTALDYHHETQPMPGPFSWHAHHLPRWWHRFEVAGNHVTQLGLPWLLFLPQPFASVAGIAVVLTQGWLVVTGNFAWLNWATILLGLGVISDGTWEWLLGWTGLPVAAVAGPSGQHAAAAADAPVAYVVVVSAAILLLAVLSVRPALNLASPHQRMNASFEPFRLVNTYGAFGSMTKQRIEIVVEGTDADAPGGGPPSDPAAWREADEPAASDPPSDPAAWKEYEFRGKPGDPARRPPQWAPYHLRLDWQMWFLPLGHSADWFVVLLRRLLEADPPTLRLLRTDPFDGARPRWVRAVAWRYRYTTPAERAETGHWWVREAPRVVVQPMRANRV</sequence>
<keyword evidence="12" id="KW-1185">Reference proteome</keyword>
<evidence type="ECO:0000256" key="2">
    <source>
        <dbReference type="ARBA" id="ARBA00005512"/>
    </source>
</evidence>
<dbReference type="Pfam" id="PF06762">
    <property type="entry name" value="LMF1"/>
    <property type="match status" value="1"/>
</dbReference>
<comment type="caution">
    <text evidence="11">The sequence shown here is derived from an EMBL/GenBank/DDBJ whole genome shotgun (WGS) entry which is preliminary data.</text>
</comment>
<dbReference type="Proteomes" id="UP000625527">
    <property type="component" value="Unassembled WGS sequence"/>
</dbReference>
<dbReference type="InterPro" id="IPR057433">
    <property type="entry name" value="LMF1/2_C"/>
</dbReference>
<feature type="transmembrane region" description="Helical" evidence="8">
    <location>
        <begin position="100"/>
        <end position="117"/>
    </location>
</feature>
<reference evidence="11 12" key="1">
    <citation type="submission" date="2020-10" db="EMBL/GenBank/DDBJ databases">
        <title>Myceligenerans pegani sp. nov., an endophytic actinomycete isolated from Peganum harmala L. in Xinjiang, China.</title>
        <authorList>
            <person name="Xin L."/>
        </authorList>
    </citation>
    <scope>NUCLEOTIDE SEQUENCE [LARGE SCALE GENOMIC DNA]</scope>
    <source>
        <strain evidence="11 12">TRM65318</strain>
    </source>
</reference>
<evidence type="ECO:0000259" key="10">
    <source>
        <dbReference type="Pfam" id="PF25179"/>
    </source>
</evidence>
<feature type="transmembrane region" description="Helical" evidence="8">
    <location>
        <begin position="286"/>
        <end position="307"/>
    </location>
</feature>
<evidence type="ECO:0000256" key="4">
    <source>
        <dbReference type="ARBA" id="ARBA00022824"/>
    </source>
</evidence>
<feature type="region of interest" description="Disordered" evidence="7">
    <location>
        <begin position="375"/>
        <end position="408"/>
    </location>
</feature>
<keyword evidence="5 8" id="KW-1133">Transmembrane helix</keyword>
<evidence type="ECO:0000256" key="8">
    <source>
        <dbReference type="SAM" id="Phobius"/>
    </source>
</evidence>
<dbReference type="PANTHER" id="PTHR14463">
    <property type="entry name" value="LIPASE MATURATION FACTOR"/>
    <property type="match status" value="1"/>
</dbReference>
<feature type="transmembrane region" description="Helical" evidence="8">
    <location>
        <begin position="155"/>
        <end position="172"/>
    </location>
</feature>
<comment type="subcellular location">
    <subcellularLocation>
        <location evidence="1">Endoplasmic reticulum membrane</location>
        <topology evidence="1">Multi-pass membrane protein</topology>
    </subcellularLocation>
</comment>
<dbReference type="InterPro" id="IPR057434">
    <property type="entry name" value="LMF1/2_N"/>
</dbReference>
<evidence type="ECO:0000259" key="9">
    <source>
        <dbReference type="Pfam" id="PF06762"/>
    </source>
</evidence>
<evidence type="ECO:0000313" key="12">
    <source>
        <dbReference type="Proteomes" id="UP000625527"/>
    </source>
</evidence>
<keyword evidence="4" id="KW-0256">Endoplasmic reticulum</keyword>
<feature type="transmembrane region" description="Helical" evidence="8">
    <location>
        <begin position="234"/>
        <end position="257"/>
    </location>
</feature>
<feature type="transmembrane region" description="Helical" evidence="8">
    <location>
        <begin position="20"/>
        <end position="36"/>
    </location>
</feature>
<feature type="transmembrane region" description="Helical" evidence="8">
    <location>
        <begin position="263"/>
        <end position="279"/>
    </location>
</feature>
<proteinExistence type="inferred from homology"/>
<dbReference type="InterPro" id="IPR009613">
    <property type="entry name" value="LMF"/>
</dbReference>
<dbReference type="RefSeq" id="WP_192861481.1">
    <property type="nucleotide sequence ID" value="NZ_JADAQT010000055.1"/>
</dbReference>
<feature type="transmembrane region" description="Helical" evidence="8">
    <location>
        <begin position="313"/>
        <end position="335"/>
    </location>
</feature>
<evidence type="ECO:0000256" key="7">
    <source>
        <dbReference type="SAM" id="MobiDB-lite"/>
    </source>
</evidence>
<evidence type="ECO:0000313" key="11">
    <source>
        <dbReference type="EMBL" id="MBE1874895.1"/>
    </source>
</evidence>
<accession>A0ABR9MU40</accession>
<feature type="transmembrane region" description="Helical" evidence="8">
    <location>
        <begin position="75"/>
        <end position="94"/>
    </location>
</feature>
<dbReference type="Pfam" id="PF25179">
    <property type="entry name" value="LMF1_C"/>
    <property type="match status" value="1"/>
</dbReference>